<comment type="catalytic activity">
    <reaction evidence="10">
        <text>an acyl-CoA + a 1,2-diacyl-sn-glycerol = a triacyl-sn-glycerol + CoA</text>
        <dbReference type="Rhea" id="RHEA:10868"/>
        <dbReference type="ChEBI" id="CHEBI:17815"/>
        <dbReference type="ChEBI" id="CHEBI:57287"/>
        <dbReference type="ChEBI" id="CHEBI:58342"/>
        <dbReference type="ChEBI" id="CHEBI:64615"/>
        <dbReference type="EC" id="2.3.1.20"/>
    </reaction>
</comment>
<dbReference type="InterPro" id="IPR045034">
    <property type="entry name" value="O-acyltransferase_WSD1-like"/>
</dbReference>
<dbReference type="PATRIC" id="fig|1230338.3.peg.1210"/>
<dbReference type="EMBL" id="ANIN01000002">
    <property type="protein sequence ID" value="ELA08028.1"/>
    <property type="molecule type" value="Genomic_DNA"/>
</dbReference>
<evidence type="ECO:0000259" key="12">
    <source>
        <dbReference type="Pfam" id="PF06974"/>
    </source>
</evidence>
<evidence type="ECO:0000313" key="14">
    <source>
        <dbReference type="Proteomes" id="UP000023795"/>
    </source>
</evidence>
<dbReference type="Pfam" id="PF03007">
    <property type="entry name" value="WS_DGAT_cat"/>
    <property type="match status" value="1"/>
</dbReference>
<dbReference type="RefSeq" id="WP_009501540.1">
    <property type="nucleotide sequence ID" value="NZ_ANIN01000002.1"/>
</dbReference>
<evidence type="ECO:0000256" key="5">
    <source>
        <dbReference type="ARBA" id="ARBA00022516"/>
    </source>
</evidence>
<feature type="domain" description="O-acyltransferase WSD1 C-terminal" evidence="12">
    <location>
        <begin position="301"/>
        <end position="443"/>
    </location>
</feature>
<dbReference type="GO" id="GO:0005886">
    <property type="term" value="C:plasma membrane"/>
    <property type="evidence" value="ECO:0007669"/>
    <property type="project" value="TreeGrafter"/>
</dbReference>
<dbReference type="GO" id="GO:0001666">
    <property type="term" value="P:response to hypoxia"/>
    <property type="evidence" value="ECO:0007669"/>
    <property type="project" value="TreeGrafter"/>
</dbReference>
<dbReference type="PANTHER" id="PTHR31650:SF1">
    <property type="entry name" value="WAX ESTER SYNTHASE_DIACYLGLYCEROL ACYLTRANSFERASE 4-RELATED"/>
    <property type="match status" value="1"/>
</dbReference>
<sequence>MRLLTAVDQLFLLLETRNQPMHIGGLFLFELPFGAKDNFVSELVELMRNSQIPPSFPFNQVLYRLLFWQTDKNFDVSHHFRHIALPKPANMDALLGYVSKEHAHLLDKSKPMWECHIIEGLHGNHFALYFKIHHAMVDGVAALQLVKKSLSQSPTEKISLPIWSLMTRHRHQLDALIPPYKSAWQIVKEQSLALPPVGRELFKNIYERFNKNYVSTAQAPDSLLNQPISSSRRIAVASFSFSRFQEIAKTHNATFNDVVLAVCAGALRRYLTDQHALPKKPLIGFVPLSLRDNQQKQHKIGNQITFILANLATHIQDPVERLHTINASTKNSKNRFARMNQASSILYSGVVYSRAGLQVLTGIMPEYRGFNLIISNVPATKKPLYWQGAKLKALYPVSVVINDQAMNITFCTYQDSIEFCIVACAKVLPNIDIILTYMQEEIDNF</sequence>
<dbReference type="AlphaFoldDB" id="L2F6F8"/>
<organism evidence="13 14">
    <name type="scientific">Moraxella macacae 0408225</name>
    <dbReference type="NCBI Taxonomy" id="1230338"/>
    <lineage>
        <taxon>Bacteria</taxon>
        <taxon>Pseudomonadati</taxon>
        <taxon>Pseudomonadota</taxon>
        <taxon>Gammaproteobacteria</taxon>
        <taxon>Moraxellales</taxon>
        <taxon>Moraxellaceae</taxon>
        <taxon>Moraxella</taxon>
    </lineage>
</organism>
<dbReference type="GO" id="GO:0006071">
    <property type="term" value="P:glycerol metabolic process"/>
    <property type="evidence" value="ECO:0007669"/>
    <property type="project" value="UniProtKB-KW"/>
</dbReference>
<dbReference type="eggNOG" id="COG1020">
    <property type="taxonomic scope" value="Bacteria"/>
</dbReference>
<evidence type="ECO:0000256" key="2">
    <source>
        <dbReference type="ARBA" id="ARBA00005189"/>
    </source>
</evidence>
<comment type="similarity">
    <text evidence="3">Belongs to the long-chain O-acyltransferase family.</text>
</comment>
<keyword evidence="9" id="KW-0012">Acyltransferase</keyword>
<dbReference type="GO" id="GO:0004144">
    <property type="term" value="F:diacylglycerol O-acyltransferase activity"/>
    <property type="evidence" value="ECO:0007669"/>
    <property type="project" value="UniProtKB-EC"/>
</dbReference>
<name>L2F6F8_9GAMM</name>
<evidence type="ECO:0000259" key="11">
    <source>
        <dbReference type="Pfam" id="PF03007"/>
    </source>
</evidence>
<dbReference type="InterPro" id="IPR009721">
    <property type="entry name" value="O-acyltransferase_WSD1_C"/>
</dbReference>
<dbReference type="GO" id="GO:0019432">
    <property type="term" value="P:triglyceride biosynthetic process"/>
    <property type="evidence" value="ECO:0007669"/>
    <property type="project" value="UniProtKB-UniPathway"/>
</dbReference>
<dbReference type="SUPFAM" id="SSF52777">
    <property type="entry name" value="CoA-dependent acyltransferases"/>
    <property type="match status" value="1"/>
</dbReference>
<dbReference type="GO" id="GO:0051701">
    <property type="term" value="P:biological process involved in interaction with host"/>
    <property type="evidence" value="ECO:0007669"/>
    <property type="project" value="TreeGrafter"/>
</dbReference>
<dbReference type="InterPro" id="IPR014292">
    <property type="entry name" value="Acyl_transf_WS/DGAT"/>
</dbReference>
<dbReference type="GO" id="GO:0071731">
    <property type="term" value="P:response to nitric oxide"/>
    <property type="evidence" value="ECO:0007669"/>
    <property type="project" value="TreeGrafter"/>
</dbReference>
<keyword evidence="14" id="KW-1185">Reference proteome</keyword>
<dbReference type="STRING" id="1230338.MOMA_05691"/>
<keyword evidence="5" id="KW-0444">Lipid biosynthesis</keyword>
<protein>
    <recommendedName>
        <fullName evidence="4">diacylglycerol O-acyltransferase</fullName>
        <ecNumber evidence="4">2.3.1.20</ecNumber>
    </recommendedName>
</protein>
<evidence type="ECO:0000256" key="7">
    <source>
        <dbReference type="ARBA" id="ARBA00022798"/>
    </source>
</evidence>
<accession>L2F6F8</accession>
<keyword evidence="6" id="KW-0808">Transferase</keyword>
<dbReference type="OrthoDB" id="9810950at2"/>
<evidence type="ECO:0000313" key="13">
    <source>
        <dbReference type="EMBL" id="ELA08028.1"/>
    </source>
</evidence>
<evidence type="ECO:0000256" key="3">
    <source>
        <dbReference type="ARBA" id="ARBA00009587"/>
    </source>
</evidence>
<evidence type="ECO:0000256" key="1">
    <source>
        <dbReference type="ARBA" id="ARBA00004771"/>
    </source>
</evidence>
<dbReference type="Pfam" id="PF06974">
    <property type="entry name" value="WS_DGAT_C"/>
    <property type="match status" value="1"/>
</dbReference>
<evidence type="ECO:0000256" key="4">
    <source>
        <dbReference type="ARBA" id="ARBA00013244"/>
    </source>
</evidence>
<feature type="domain" description="O-acyltransferase WSD1-like N-terminal" evidence="11">
    <location>
        <begin position="4"/>
        <end position="259"/>
    </location>
</feature>
<evidence type="ECO:0000256" key="8">
    <source>
        <dbReference type="ARBA" id="ARBA00023098"/>
    </source>
</evidence>
<comment type="caution">
    <text evidence="13">The sequence shown here is derived from an EMBL/GenBank/DDBJ whole genome shotgun (WGS) entry which is preliminary data.</text>
</comment>
<proteinExistence type="inferred from homology"/>
<keyword evidence="8" id="KW-0443">Lipid metabolism</keyword>
<dbReference type="NCBIfam" id="TIGR02946">
    <property type="entry name" value="acyl_WS_DGAT"/>
    <property type="match status" value="1"/>
</dbReference>
<keyword evidence="7" id="KW-0319">Glycerol metabolism</keyword>
<evidence type="ECO:0000256" key="9">
    <source>
        <dbReference type="ARBA" id="ARBA00023315"/>
    </source>
</evidence>
<comment type="pathway">
    <text evidence="2">Lipid metabolism.</text>
</comment>
<dbReference type="UniPathway" id="UPA00282"/>
<evidence type="ECO:0000256" key="10">
    <source>
        <dbReference type="ARBA" id="ARBA00048109"/>
    </source>
</evidence>
<comment type="pathway">
    <text evidence="1">Glycerolipid metabolism; triacylglycerol biosynthesis.</text>
</comment>
<evidence type="ECO:0000256" key="6">
    <source>
        <dbReference type="ARBA" id="ARBA00022679"/>
    </source>
</evidence>
<dbReference type="EC" id="2.3.1.20" evidence="4"/>
<reference evidence="13 14" key="1">
    <citation type="journal article" date="2013" name="Genome Announc.">
        <title>Genome Sequence of Moraxella macacae 0408225, a Novel Bacterial Species Isolated from a Cynomolgus Macaque with Epistaxis.</title>
        <authorList>
            <person name="Ladner J.T."/>
            <person name="Whitehouse C.A."/>
            <person name="Koroleva G.I."/>
            <person name="Palacios G.F."/>
        </authorList>
    </citation>
    <scope>NUCLEOTIDE SEQUENCE [LARGE SCALE GENOMIC DNA]</scope>
    <source>
        <strain evidence="13 14">0408225</strain>
    </source>
</reference>
<gene>
    <name evidence="13" type="ORF">MOMA_05691</name>
</gene>
<dbReference type="InterPro" id="IPR004255">
    <property type="entry name" value="O-acyltransferase_WSD1_N"/>
</dbReference>
<dbReference type="PANTHER" id="PTHR31650">
    <property type="entry name" value="O-ACYLTRANSFERASE (WSD1-LIKE) FAMILY PROTEIN"/>
    <property type="match status" value="1"/>
</dbReference>
<dbReference type="Proteomes" id="UP000023795">
    <property type="component" value="Unassembled WGS sequence"/>
</dbReference>